<feature type="binding site" evidence="7">
    <location>
        <position position="9"/>
    </location>
    <ligand>
        <name>a divalent metal cation</name>
        <dbReference type="ChEBI" id="CHEBI:60240"/>
    </ligand>
</feature>
<evidence type="ECO:0000256" key="2">
    <source>
        <dbReference type="ARBA" id="ARBA00011062"/>
    </source>
</evidence>
<evidence type="ECO:0000313" key="10">
    <source>
        <dbReference type="Proteomes" id="UP000628017"/>
    </source>
</evidence>
<dbReference type="NCBIfam" id="TIGR00087">
    <property type="entry name" value="surE"/>
    <property type="match status" value="1"/>
</dbReference>
<dbReference type="SUPFAM" id="SSF64167">
    <property type="entry name" value="SurE-like"/>
    <property type="match status" value="1"/>
</dbReference>
<protein>
    <recommendedName>
        <fullName evidence="7">5'-nucleotidase SurE</fullName>
        <ecNumber evidence="7">3.1.3.5</ecNumber>
    </recommendedName>
    <alternativeName>
        <fullName evidence="7">Nucleoside 5'-monophosphate phosphohydrolase</fullName>
    </alternativeName>
</protein>
<dbReference type="GO" id="GO:0046872">
    <property type="term" value="F:metal ion binding"/>
    <property type="evidence" value="ECO:0007669"/>
    <property type="project" value="UniProtKB-UniRule"/>
</dbReference>
<evidence type="ECO:0000256" key="1">
    <source>
        <dbReference type="ARBA" id="ARBA00000815"/>
    </source>
</evidence>
<reference evidence="9" key="2">
    <citation type="submission" date="2020-09" db="EMBL/GenBank/DDBJ databases">
        <authorList>
            <person name="Sun Q."/>
            <person name="Zhou Y."/>
        </authorList>
    </citation>
    <scope>NUCLEOTIDE SEQUENCE</scope>
    <source>
        <strain evidence="9">CGMCC 1.15880</strain>
    </source>
</reference>
<dbReference type="InterPro" id="IPR002828">
    <property type="entry name" value="SurE-like_Pase/nucleotidase"/>
</dbReference>
<dbReference type="Proteomes" id="UP000628017">
    <property type="component" value="Unassembled WGS sequence"/>
</dbReference>
<feature type="binding site" evidence="7">
    <location>
        <position position="8"/>
    </location>
    <ligand>
        <name>a divalent metal cation</name>
        <dbReference type="ChEBI" id="CHEBI:60240"/>
    </ligand>
</feature>
<comment type="function">
    <text evidence="7">Nucleotidase that shows phosphatase activity on nucleoside 5'-monophosphates.</text>
</comment>
<comment type="similarity">
    <text evidence="2 7">Belongs to the SurE nucleotidase family.</text>
</comment>
<dbReference type="HAMAP" id="MF_00060">
    <property type="entry name" value="SurE"/>
    <property type="match status" value="1"/>
</dbReference>
<dbReference type="RefSeq" id="WP_188675267.1">
    <property type="nucleotide sequence ID" value="NZ_BMKA01000003.1"/>
</dbReference>
<gene>
    <name evidence="7 9" type="primary">surE</name>
    <name evidence="9" type="ORF">GCM10011498_23140</name>
</gene>
<organism evidence="9 10">
    <name type="scientific">Neptunicoccus cionae</name>
    <dbReference type="NCBI Taxonomy" id="2035344"/>
    <lineage>
        <taxon>Bacteria</taxon>
        <taxon>Pseudomonadati</taxon>
        <taxon>Pseudomonadota</taxon>
        <taxon>Alphaproteobacteria</taxon>
        <taxon>Rhodobacterales</taxon>
        <taxon>Paracoccaceae</taxon>
        <taxon>Neptunicoccus</taxon>
    </lineage>
</organism>
<accession>A0A916R1Y3</accession>
<evidence type="ECO:0000256" key="3">
    <source>
        <dbReference type="ARBA" id="ARBA00022490"/>
    </source>
</evidence>
<dbReference type="EC" id="3.1.3.5" evidence="7"/>
<keyword evidence="3 7" id="KW-0963">Cytoplasm</keyword>
<feature type="domain" description="Survival protein SurE-like phosphatase/nucleotidase" evidence="8">
    <location>
        <begin position="3"/>
        <end position="194"/>
    </location>
</feature>
<sequence>MRIMITNDDGISAPGLMALHEIASAIAGEENVWTVAPAFEQSGVGHCISYTKPMLLTELDPRRFAVDGSPADCVLAGLFEVMKDNPPDLILSGVNRGNNAAENTLYSGTVGAVIEAAMHQVKSIALSQYFGPDNRDLEDPFEAARASGEQVVRQLYEEAPWHDGPYELFYNVNFPPCSGAQVQGAKAVTQGWRANTEFTIDPHTINNRRFLFIQGGPQDQPTEPGSDVHANLQNYVSVTPMRADLTAHQSMAQLQKVFA</sequence>
<dbReference type="GO" id="GO:0005737">
    <property type="term" value="C:cytoplasm"/>
    <property type="evidence" value="ECO:0007669"/>
    <property type="project" value="UniProtKB-SubCell"/>
</dbReference>
<comment type="caution">
    <text evidence="9">The sequence shown here is derived from an EMBL/GenBank/DDBJ whole genome shotgun (WGS) entry which is preliminary data.</text>
</comment>
<evidence type="ECO:0000256" key="7">
    <source>
        <dbReference type="HAMAP-Rule" id="MF_00060"/>
    </source>
</evidence>
<dbReference type="PANTHER" id="PTHR30457">
    <property type="entry name" value="5'-NUCLEOTIDASE SURE"/>
    <property type="match status" value="1"/>
</dbReference>
<dbReference type="GO" id="GO:0008253">
    <property type="term" value="F:5'-nucleotidase activity"/>
    <property type="evidence" value="ECO:0007669"/>
    <property type="project" value="UniProtKB-UniRule"/>
</dbReference>
<dbReference type="PANTHER" id="PTHR30457:SF12">
    <property type="entry name" value="5'_3'-NUCLEOTIDASE SURE"/>
    <property type="match status" value="1"/>
</dbReference>
<evidence type="ECO:0000256" key="5">
    <source>
        <dbReference type="ARBA" id="ARBA00022741"/>
    </source>
</evidence>
<comment type="cofactor">
    <cofactor evidence="7">
        <name>a divalent metal cation</name>
        <dbReference type="ChEBI" id="CHEBI:60240"/>
    </cofactor>
    <text evidence="7">Binds 1 divalent metal cation per subunit.</text>
</comment>
<feature type="binding site" evidence="7">
    <location>
        <position position="95"/>
    </location>
    <ligand>
        <name>a divalent metal cation</name>
        <dbReference type="ChEBI" id="CHEBI:60240"/>
    </ligand>
</feature>
<evidence type="ECO:0000259" key="8">
    <source>
        <dbReference type="Pfam" id="PF01975"/>
    </source>
</evidence>
<dbReference type="GO" id="GO:0004309">
    <property type="term" value="F:exopolyphosphatase activity"/>
    <property type="evidence" value="ECO:0007669"/>
    <property type="project" value="TreeGrafter"/>
</dbReference>
<dbReference type="InterPro" id="IPR036523">
    <property type="entry name" value="SurE-like_sf"/>
</dbReference>
<keyword evidence="4 7" id="KW-0479">Metal-binding</keyword>
<dbReference type="InterPro" id="IPR030048">
    <property type="entry name" value="SurE"/>
</dbReference>
<comment type="catalytic activity">
    <reaction evidence="1 7">
        <text>a ribonucleoside 5'-phosphate + H2O = a ribonucleoside + phosphate</text>
        <dbReference type="Rhea" id="RHEA:12484"/>
        <dbReference type="ChEBI" id="CHEBI:15377"/>
        <dbReference type="ChEBI" id="CHEBI:18254"/>
        <dbReference type="ChEBI" id="CHEBI:43474"/>
        <dbReference type="ChEBI" id="CHEBI:58043"/>
        <dbReference type="EC" id="3.1.3.5"/>
    </reaction>
</comment>
<dbReference type="GO" id="GO:0000166">
    <property type="term" value="F:nucleotide binding"/>
    <property type="evidence" value="ECO:0007669"/>
    <property type="project" value="UniProtKB-KW"/>
</dbReference>
<keyword evidence="5 7" id="KW-0547">Nucleotide-binding</keyword>
<dbReference type="GO" id="GO:0008254">
    <property type="term" value="F:3'-nucleotidase activity"/>
    <property type="evidence" value="ECO:0007669"/>
    <property type="project" value="TreeGrafter"/>
</dbReference>
<dbReference type="NCBIfam" id="NF001490">
    <property type="entry name" value="PRK00346.1-4"/>
    <property type="match status" value="1"/>
</dbReference>
<evidence type="ECO:0000256" key="6">
    <source>
        <dbReference type="ARBA" id="ARBA00022801"/>
    </source>
</evidence>
<reference evidence="9" key="1">
    <citation type="journal article" date="2014" name="Int. J. Syst. Evol. Microbiol.">
        <title>Complete genome sequence of Corynebacterium casei LMG S-19264T (=DSM 44701T), isolated from a smear-ripened cheese.</title>
        <authorList>
            <consortium name="US DOE Joint Genome Institute (JGI-PGF)"/>
            <person name="Walter F."/>
            <person name="Albersmeier A."/>
            <person name="Kalinowski J."/>
            <person name="Ruckert C."/>
        </authorList>
    </citation>
    <scope>NUCLEOTIDE SEQUENCE</scope>
    <source>
        <strain evidence="9">CGMCC 1.15880</strain>
    </source>
</reference>
<dbReference type="Pfam" id="PF01975">
    <property type="entry name" value="SurE"/>
    <property type="match status" value="1"/>
</dbReference>
<keyword evidence="6 7" id="KW-0378">Hydrolase</keyword>
<dbReference type="EMBL" id="BMKA01000003">
    <property type="protein sequence ID" value="GGA21786.1"/>
    <property type="molecule type" value="Genomic_DNA"/>
</dbReference>
<feature type="binding site" evidence="7">
    <location>
        <position position="42"/>
    </location>
    <ligand>
        <name>a divalent metal cation</name>
        <dbReference type="ChEBI" id="CHEBI:60240"/>
    </ligand>
</feature>
<dbReference type="Gene3D" id="3.40.1210.10">
    <property type="entry name" value="Survival protein SurE-like phosphatase/nucleotidase"/>
    <property type="match status" value="1"/>
</dbReference>
<keyword evidence="10" id="KW-1185">Reference proteome</keyword>
<evidence type="ECO:0000256" key="4">
    <source>
        <dbReference type="ARBA" id="ARBA00022723"/>
    </source>
</evidence>
<evidence type="ECO:0000313" key="9">
    <source>
        <dbReference type="EMBL" id="GGA21786.1"/>
    </source>
</evidence>
<dbReference type="AlphaFoldDB" id="A0A916R1Y3"/>
<proteinExistence type="inferred from homology"/>
<name>A0A916R1Y3_9RHOB</name>
<comment type="subcellular location">
    <subcellularLocation>
        <location evidence="7">Cytoplasm</location>
    </subcellularLocation>
</comment>